<dbReference type="Proteomes" id="UP001196413">
    <property type="component" value="Unassembled WGS sequence"/>
</dbReference>
<accession>A0AAD5MVT8</accession>
<proteinExistence type="predicted"/>
<organism evidence="1 2">
    <name type="scientific">Parelaphostrongylus tenuis</name>
    <name type="common">Meningeal worm</name>
    <dbReference type="NCBI Taxonomy" id="148309"/>
    <lineage>
        <taxon>Eukaryota</taxon>
        <taxon>Metazoa</taxon>
        <taxon>Ecdysozoa</taxon>
        <taxon>Nematoda</taxon>
        <taxon>Chromadorea</taxon>
        <taxon>Rhabditida</taxon>
        <taxon>Rhabditina</taxon>
        <taxon>Rhabditomorpha</taxon>
        <taxon>Strongyloidea</taxon>
        <taxon>Metastrongylidae</taxon>
        <taxon>Parelaphostrongylus</taxon>
    </lineage>
</organism>
<evidence type="ECO:0000313" key="2">
    <source>
        <dbReference type="Proteomes" id="UP001196413"/>
    </source>
</evidence>
<comment type="caution">
    <text evidence="1">The sequence shown here is derived from an EMBL/GenBank/DDBJ whole genome shotgun (WGS) entry which is preliminary data.</text>
</comment>
<reference evidence="1" key="1">
    <citation type="submission" date="2021-06" db="EMBL/GenBank/DDBJ databases">
        <title>Parelaphostrongylus tenuis whole genome reference sequence.</title>
        <authorList>
            <person name="Garwood T.J."/>
            <person name="Larsen P.A."/>
            <person name="Fountain-Jones N.M."/>
            <person name="Garbe J.R."/>
            <person name="Macchietto M.G."/>
            <person name="Kania S.A."/>
            <person name="Gerhold R.W."/>
            <person name="Richards J.E."/>
            <person name="Wolf T.M."/>
        </authorList>
    </citation>
    <scope>NUCLEOTIDE SEQUENCE</scope>
    <source>
        <strain evidence="1">MNPRO001-30</strain>
        <tissue evidence="1">Meninges</tissue>
    </source>
</reference>
<gene>
    <name evidence="1" type="ORF">KIN20_023582</name>
</gene>
<evidence type="ECO:0000313" key="1">
    <source>
        <dbReference type="EMBL" id="KAJ1363668.1"/>
    </source>
</evidence>
<keyword evidence="2" id="KW-1185">Reference proteome</keyword>
<dbReference type="AlphaFoldDB" id="A0AAD5MVT8"/>
<name>A0AAD5MVT8_PARTN</name>
<protein>
    <submittedName>
        <fullName evidence="1">Uncharacterized protein</fullName>
    </submittedName>
</protein>
<sequence length="106" mass="11863">MSTQPLLSILPGHDILRIHFKQWSSLMKEIGLDNALGEAVFRNASRSQKFATLPSLTLQMLLVGLEYFSHGMNEKIESLIDAKAARHSLGQQVIQELLVYQLADLS</sequence>
<dbReference type="EMBL" id="JAHQIW010004784">
    <property type="protein sequence ID" value="KAJ1363668.1"/>
    <property type="molecule type" value="Genomic_DNA"/>
</dbReference>